<protein>
    <submittedName>
        <fullName evidence="1">Uncharacterized protein</fullName>
    </submittedName>
</protein>
<gene>
    <name evidence="1" type="ORF">LOD99_4062</name>
</gene>
<dbReference type="EMBL" id="JAKMXF010000296">
    <property type="protein sequence ID" value="KAI6652985.1"/>
    <property type="molecule type" value="Genomic_DNA"/>
</dbReference>
<proteinExistence type="predicted"/>
<organism evidence="1 2">
    <name type="scientific">Oopsacas minuta</name>
    <dbReference type="NCBI Taxonomy" id="111878"/>
    <lineage>
        <taxon>Eukaryota</taxon>
        <taxon>Metazoa</taxon>
        <taxon>Porifera</taxon>
        <taxon>Hexactinellida</taxon>
        <taxon>Hexasterophora</taxon>
        <taxon>Lyssacinosida</taxon>
        <taxon>Leucopsacidae</taxon>
        <taxon>Oopsacas</taxon>
    </lineage>
</organism>
<dbReference type="AlphaFoldDB" id="A0AAV7JX06"/>
<accession>A0AAV7JX06</accession>
<name>A0AAV7JX06_9METZ</name>
<keyword evidence="2" id="KW-1185">Reference proteome</keyword>
<comment type="caution">
    <text evidence="1">The sequence shown here is derived from an EMBL/GenBank/DDBJ whole genome shotgun (WGS) entry which is preliminary data.</text>
</comment>
<dbReference type="Proteomes" id="UP001165289">
    <property type="component" value="Unassembled WGS sequence"/>
</dbReference>
<sequence>MKVSLMQEQPLVLSKVEMHHSRLQIVWDLLSKTRAKIHFTRNVLLICMHTYNYNLQWDRALRSNTENPENHIQEIDIDDQLIENAEEKVEMHNWITGSENSDLSDPDC</sequence>
<reference evidence="1 2" key="1">
    <citation type="journal article" date="2023" name="BMC Biol.">
        <title>The compact genome of the sponge Oopsacas minuta (Hexactinellida) is lacking key metazoan core genes.</title>
        <authorList>
            <person name="Santini S."/>
            <person name="Schenkelaars Q."/>
            <person name="Jourda C."/>
            <person name="Duchesne M."/>
            <person name="Belahbib H."/>
            <person name="Rocher C."/>
            <person name="Selva M."/>
            <person name="Riesgo A."/>
            <person name="Vervoort M."/>
            <person name="Leys S.P."/>
            <person name="Kodjabachian L."/>
            <person name="Le Bivic A."/>
            <person name="Borchiellini C."/>
            <person name="Claverie J.M."/>
            <person name="Renard E."/>
        </authorList>
    </citation>
    <scope>NUCLEOTIDE SEQUENCE [LARGE SCALE GENOMIC DNA]</scope>
    <source>
        <strain evidence="1">SPO-2</strain>
    </source>
</reference>
<evidence type="ECO:0000313" key="2">
    <source>
        <dbReference type="Proteomes" id="UP001165289"/>
    </source>
</evidence>
<evidence type="ECO:0000313" key="1">
    <source>
        <dbReference type="EMBL" id="KAI6652985.1"/>
    </source>
</evidence>